<reference evidence="2" key="2">
    <citation type="journal article" date="2007" name="Science">
        <title>Draft genome sequence of the sexually transmitted pathogen Trichomonas vaginalis.</title>
        <authorList>
            <person name="Carlton J.M."/>
            <person name="Hirt R.P."/>
            <person name="Silva J.C."/>
            <person name="Delcher A.L."/>
            <person name="Schatz M."/>
            <person name="Zhao Q."/>
            <person name="Wortman J.R."/>
            <person name="Bidwell S.L."/>
            <person name="Alsmark U.C.M."/>
            <person name="Besteiro S."/>
            <person name="Sicheritz-Ponten T."/>
            <person name="Noel C.J."/>
            <person name="Dacks J.B."/>
            <person name="Foster P.G."/>
            <person name="Simillion C."/>
            <person name="Van de Peer Y."/>
            <person name="Miranda-Saavedra D."/>
            <person name="Barton G.J."/>
            <person name="Westrop G.D."/>
            <person name="Mueller S."/>
            <person name="Dessi D."/>
            <person name="Fiori P.L."/>
            <person name="Ren Q."/>
            <person name="Paulsen I."/>
            <person name="Zhang H."/>
            <person name="Bastida-Corcuera F.D."/>
            <person name="Simoes-Barbosa A."/>
            <person name="Brown M.T."/>
            <person name="Hayes R.D."/>
            <person name="Mukherjee M."/>
            <person name="Okumura C.Y."/>
            <person name="Schneider R."/>
            <person name="Smith A.J."/>
            <person name="Vanacova S."/>
            <person name="Villalvazo M."/>
            <person name="Haas B.J."/>
            <person name="Pertea M."/>
            <person name="Feldblyum T.V."/>
            <person name="Utterback T.R."/>
            <person name="Shu C.L."/>
            <person name="Osoegawa K."/>
            <person name="de Jong P.J."/>
            <person name="Hrdy I."/>
            <person name="Horvathova L."/>
            <person name="Zubacova Z."/>
            <person name="Dolezal P."/>
            <person name="Malik S.B."/>
            <person name="Logsdon J.M. Jr."/>
            <person name="Henze K."/>
            <person name="Gupta A."/>
            <person name="Wang C.C."/>
            <person name="Dunne R.L."/>
            <person name="Upcroft J.A."/>
            <person name="Upcroft P."/>
            <person name="White O."/>
            <person name="Salzberg S.L."/>
            <person name="Tang P."/>
            <person name="Chiu C.-H."/>
            <person name="Lee Y.-S."/>
            <person name="Embley T.M."/>
            <person name="Coombs G.H."/>
            <person name="Mottram J.C."/>
            <person name="Tachezy J."/>
            <person name="Fraser-Liggett C.M."/>
            <person name="Johnson P.J."/>
        </authorList>
    </citation>
    <scope>NUCLEOTIDE SEQUENCE [LARGE SCALE GENOMIC DNA]</scope>
    <source>
        <strain evidence="2">G3</strain>
    </source>
</reference>
<dbReference type="InParanoid" id="A2EF70"/>
<organism evidence="2 3">
    <name type="scientific">Trichomonas vaginalis (strain ATCC PRA-98 / G3)</name>
    <dbReference type="NCBI Taxonomy" id="412133"/>
    <lineage>
        <taxon>Eukaryota</taxon>
        <taxon>Metamonada</taxon>
        <taxon>Parabasalia</taxon>
        <taxon>Trichomonadida</taxon>
        <taxon>Trichomonadidae</taxon>
        <taxon>Trichomonas</taxon>
    </lineage>
</organism>
<keyword evidence="3" id="KW-1185">Reference proteome</keyword>
<feature type="region of interest" description="Disordered" evidence="1">
    <location>
        <begin position="101"/>
        <end position="136"/>
    </location>
</feature>
<evidence type="ECO:0000313" key="2">
    <source>
        <dbReference type="EMBL" id="EAY08680.1"/>
    </source>
</evidence>
<accession>A2EF70</accession>
<dbReference type="VEuPathDB" id="TrichDB:TVAG_079380"/>
<name>A2EF70_TRIV3</name>
<proteinExistence type="predicted"/>
<evidence type="ECO:0000313" key="3">
    <source>
        <dbReference type="Proteomes" id="UP000001542"/>
    </source>
</evidence>
<dbReference type="VEuPathDB" id="TrichDB:TVAGG3_1030220"/>
<dbReference type="EMBL" id="DS113373">
    <property type="protein sequence ID" value="EAY08680.1"/>
    <property type="molecule type" value="Genomic_DNA"/>
</dbReference>
<dbReference type="AlphaFoldDB" id="A2EF70"/>
<dbReference type="KEGG" id="tva:4766585"/>
<protein>
    <submittedName>
        <fullName evidence="2">Uncharacterized protein</fullName>
    </submittedName>
</protein>
<dbReference type="RefSeq" id="XP_001320903.1">
    <property type="nucleotide sequence ID" value="XM_001320868.1"/>
</dbReference>
<feature type="compositionally biased region" description="Polar residues" evidence="1">
    <location>
        <begin position="105"/>
        <end position="122"/>
    </location>
</feature>
<dbReference type="Proteomes" id="UP000001542">
    <property type="component" value="Unassembled WGS sequence"/>
</dbReference>
<reference evidence="2" key="1">
    <citation type="submission" date="2006-10" db="EMBL/GenBank/DDBJ databases">
        <authorList>
            <person name="Amadeo P."/>
            <person name="Zhao Q."/>
            <person name="Wortman J."/>
            <person name="Fraser-Liggett C."/>
            <person name="Carlton J."/>
        </authorList>
    </citation>
    <scope>NUCLEOTIDE SEQUENCE</scope>
    <source>
        <strain evidence="2">G3</strain>
    </source>
</reference>
<gene>
    <name evidence="2" type="ORF">TVAG_079380</name>
</gene>
<feature type="compositionally biased region" description="Basic and acidic residues" evidence="1">
    <location>
        <begin position="123"/>
        <end position="136"/>
    </location>
</feature>
<evidence type="ECO:0000256" key="1">
    <source>
        <dbReference type="SAM" id="MobiDB-lite"/>
    </source>
</evidence>
<sequence length="225" mass="25173">MNDSKNGTKKQFDIPLGCEFDIVIDCNEEFNISVNKISALDLNASERKSFALATSRSKSARASSRPKSAKSTRINKLNLTDNILEGANMPTVRRVGVVSSRMSSTAQPPMSISQFDSKLSQTTREHPTTARSTRKDFPNGYVQTYVFGFENPQPYIPHPFVSSHRPKTPRPVTASARMRNTDEFGIKLKKKVKLSSKREVPISKESSLTNSLTVRSLEEFLNENE</sequence>